<dbReference type="InterPro" id="IPR011765">
    <property type="entry name" value="Pept_M16_N"/>
</dbReference>
<evidence type="ECO:0000259" key="2">
    <source>
        <dbReference type="Pfam" id="PF05193"/>
    </source>
</evidence>
<keyword evidence="4" id="KW-1185">Reference proteome</keyword>
<dbReference type="InterPro" id="IPR050361">
    <property type="entry name" value="MPP/UQCRC_Complex"/>
</dbReference>
<dbReference type="NCBIfam" id="NF047421">
    <property type="entry name" value="YfmH_fam"/>
    <property type="match status" value="1"/>
</dbReference>
<proteinExistence type="predicted"/>
<dbReference type="InterPro" id="IPR007863">
    <property type="entry name" value="Peptidase_M16_C"/>
</dbReference>
<dbReference type="InterPro" id="IPR011249">
    <property type="entry name" value="Metalloenz_LuxS/M16"/>
</dbReference>
<dbReference type="PANTHER" id="PTHR11851">
    <property type="entry name" value="METALLOPROTEASE"/>
    <property type="match status" value="1"/>
</dbReference>
<dbReference type="EMBL" id="LR215050">
    <property type="protein sequence ID" value="VEU82378.1"/>
    <property type="molecule type" value="Genomic_DNA"/>
</dbReference>
<dbReference type="AlphaFoldDB" id="A0A449BIW4"/>
<organism evidence="3 4">
    <name type="scientific">Acholeplasma hippikon</name>
    <dbReference type="NCBI Taxonomy" id="264636"/>
    <lineage>
        <taxon>Bacteria</taxon>
        <taxon>Bacillati</taxon>
        <taxon>Mycoplasmatota</taxon>
        <taxon>Mollicutes</taxon>
        <taxon>Acholeplasmatales</taxon>
        <taxon>Acholeplasmataceae</taxon>
        <taxon>Acholeplasma</taxon>
    </lineage>
</organism>
<evidence type="ECO:0000259" key="1">
    <source>
        <dbReference type="Pfam" id="PF00675"/>
    </source>
</evidence>
<accession>A0A449BIW4</accession>
<dbReference type="KEGG" id="ahk:NCTC10172_00388"/>
<gene>
    <name evidence="3" type="ORF">NCTC10172_00388</name>
</gene>
<evidence type="ECO:0000313" key="4">
    <source>
        <dbReference type="Proteomes" id="UP000290909"/>
    </source>
</evidence>
<dbReference type="RefSeq" id="WP_035369533.1">
    <property type="nucleotide sequence ID" value="NZ_LR215050.1"/>
</dbReference>
<dbReference type="PANTHER" id="PTHR11851:SF134">
    <property type="entry name" value="ZINC-DEPENDENT PROTEASE"/>
    <property type="match status" value="1"/>
</dbReference>
<reference evidence="3 4" key="1">
    <citation type="submission" date="2019-01" db="EMBL/GenBank/DDBJ databases">
        <authorList>
            <consortium name="Pathogen Informatics"/>
        </authorList>
    </citation>
    <scope>NUCLEOTIDE SEQUENCE [LARGE SCALE GENOMIC DNA]</scope>
    <source>
        <strain evidence="3 4">NCTC10172</strain>
    </source>
</reference>
<sequence>MNPKVFENPIHKFKLNNGLNVHLIPTNSQITFVQLDIPIGGITLRYEKDGIINQVIPGSAHFLEHKIFATPEGDGFQKLSTFGVSANAMTTYQTTSYTINGHENILLSVIYLIKMLDEPYFTDKNVASERKIINEEIQMYDDDPDTIIDRKLFSQLLYNHPLLNDILGTKADIKEISKESLLKLHQDFYLNENRQLLIIGPIDVYEYEKVLKENFNTYKETSSVIIKKTEEPKEVKLKQDKLYLDVFMPSISIGFKYIHQKLDYLSRYKNSMIMSFLMRLLFGKQSSFSDQMIKKGYMNSNFDFDMTNEEQLLLYVIDVNTKNYEKIKEEFINYFFNEALNELTHENFEIMKRGYLGGYLMELDDIETKLYLYGKFNLNQMTIEDAIQTIKDITLDDVIALYQSFNDDMISYLFTLPKDKK</sequence>
<evidence type="ECO:0000313" key="3">
    <source>
        <dbReference type="EMBL" id="VEU82378.1"/>
    </source>
</evidence>
<feature type="domain" description="Peptidase M16 N-terminal" evidence="1">
    <location>
        <begin position="55"/>
        <end position="169"/>
    </location>
</feature>
<name>A0A449BIW4_9MOLU</name>
<dbReference type="GO" id="GO:0046872">
    <property type="term" value="F:metal ion binding"/>
    <property type="evidence" value="ECO:0007669"/>
    <property type="project" value="InterPro"/>
</dbReference>
<dbReference type="Proteomes" id="UP000290909">
    <property type="component" value="Chromosome"/>
</dbReference>
<dbReference type="Pfam" id="PF05193">
    <property type="entry name" value="Peptidase_M16_C"/>
    <property type="match status" value="1"/>
</dbReference>
<dbReference type="Pfam" id="PF00675">
    <property type="entry name" value="Peptidase_M16"/>
    <property type="match status" value="1"/>
</dbReference>
<protein>
    <submittedName>
        <fullName evidence="3">Coenzyme PQQ biosynthesis protein PqqF</fullName>
    </submittedName>
</protein>
<dbReference type="Gene3D" id="3.30.830.10">
    <property type="entry name" value="Metalloenzyme, LuxS/M16 peptidase-like"/>
    <property type="match status" value="2"/>
</dbReference>
<dbReference type="STRING" id="1408416.GCA_000702765_01030"/>
<dbReference type="SUPFAM" id="SSF63411">
    <property type="entry name" value="LuxS/MPP-like metallohydrolase"/>
    <property type="match status" value="2"/>
</dbReference>
<feature type="domain" description="Peptidase M16 C-terminal" evidence="2">
    <location>
        <begin position="176"/>
        <end position="354"/>
    </location>
</feature>